<dbReference type="EMBL" id="JAEDAM010000036">
    <property type="protein sequence ID" value="MBS8122060.1"/>
    <property type="molecule type" value="Genomic_DNA"/>
</dbReference>
<dbReference type="Pfam" id="PF13173">
    <property type="entry name" value="AAA_14"/>
    <property type="match status" value="1"/>
</dbReference>
<feature type="non-terminal residue" evidence="2">
    <location>
        <position position="372"/>
    </location>
</feature>
<protein>
    <submittedName>
        <fullName evidence="2">ATPase</fullName>
    </submittedName>
</protein>
<dbReference type="PANTHER" id="PTHR33295">
    <property type="entry name" value="ATPASE"/>
    <property type="match status" value="1"/>
</dbReference>
<dbReference type="SUPFAM" id="SSF52540">
    <property type="entry name" value="P-loop containing nucleoside triphosphate hydrolases"/>
    <property type="match status" value="1"/>
</dbReference>
<gene>
    <name evidence="2" type="ORF">VAMP_85n12</name>
</gene>
<feature type="domain" description="AAA" evidence="1">
    <location>
        <begin position="33"/>
        <end position="162"/>
    </location>
</feature>
<dbReference type="Proteomes" id="UP000680365">
    <property type="component" value="Unassembled WGS sequence"/>
</dbReference>
<comment type="caution">
    <text evidence="2">The sequence shown here is derived from an EMBL/GenBank/DDBJ whole genome shotgun (WGS) entry which is preliminary data.</text>
</comment>
<dbReference type="InterPro" id="IPR027417">
    <property type="entry name" value="P-loop_NTPase"/>
</dbReference>
<dbReference type="Gene3D" id="3.40.50.300">
    <property type="entry name" value="P-loop containing nucleotide triphosphate hydrolases"/>
    <property type="match status" value="1"/>
</dbReference>
<dbReference type="RefSeq" id="WP_213349178.1">
    <property type="nucleotide sequence ID" value="NZ_JAEDAM010000036.1"/>
</dbReference>
<evidence type="ECO:0000259" key="1">
    <source>
        <dbReference type="Pfam" id="PF13173"/>
    </source>
</evidence>
<name>A0ABS5QLI3_9BACT</name>
<reference evidence="2 3" key="1">
    <citation type="journal article" date="2021" name="Nat. Commun.">
        <title>Reductive evolution and unique predatory mode in the CPR bacterium Vampirococcus lugosii.</title>
        <authorList>
            <person name="Moreira D."/>
            <person name="Zivanovic Y."/>
            <person name="Lopez-Archilla A.I."/>
            <person name="Iniesto M."/>
            <person name="Lopez-Garcia P."/>
        </authorList>
    </citation>
    <scope>NUCLEOTIDE SEQUENCE [LARGE SCALE GENOMIC DNA]</scope>
    <source>
        <strain evidence="2">Chiprana</strain>
    </source>
</reference>
<accession>A0ABS5QLI3</accession>
<dbReference type="InterPro" id="IPR041682">
    <property type="entry name" value="AAA_14"/>
</dbReference>
<evidence type="ECO:0000313" key="2">
    <source>
        <dbReference type="EMBL" id="MBS8122060.1"/>
    </source>
</evidence>
<keyword evidence="3" id="KW-1185">Reference proteome</keyword>
<dbReference type="PANTHER" id="PTHR33295:SF8">
    <property type="entry name" value="AAA+ ATPASE DOMAIN-CONTAINING PROTEIN"/>
    <property type="match status" value="1"/>
</dbReference>
<proteinExistence type="predicted"/>
<organism evidence="2 3">
    <name type="scientific">Candidatus Vampirococcus lugosii</name>
    <dbReference type="NCBI Taxonomy" id="2789015"/>
    <lineage>
        <taxon>Bacteria</taxon>
        <taxon>Candidatus Absconditibacteriota</taxon>
        <taxon>Vampirococcus</taxon>
    </lineage>
</organism>
<evidence type="ECO:0000313" key="3">
    <source>
        <dbReference type="Proteomes" id="UP000680365"/>
    </source>
</evidence>
<sequence length="372" mass="44429">MFSQIIKDNQEKLKNLKLKKRNYSFEEEILELNKIVSFIGPRRVGKTYLMFQFIKELIDKNLYSIEQVVFIDFSIFAGDKVDPEDIIKSYYSLGNNKKPLLVFDEVQDIENFQKLVLQLYTQGYQIFISGSNSKLLSSELVTEFRGRVYEYFVNPLDFNEILHFKDIKKEKKYSSSTRGYIKSVFNDILKYGTFPELVISKNSMVKTELLKIYFDILFYKDLTERYSIENEKAIRYLIKRIILSNTKRLNLIKIYNNLQSQGIKIGKNTIYNYYEYLKNIFFVEDINNFYKKTSNKYLYNFGFGTLFGYIDNLGQNFENLIYLNLKTKYNKVFYKEDENEIDFYLPDTDTNIQVCFHLDETNIDREVKPLLK</sequence>